<feature type="domain" description="Phosphatidic acid phosphatase type 2/haloperoxidase" evidence="8">
    <location>
        <begin position="249"/>
        <end position="368"/>
    </location>
</feature>
<dbReference type="SUPFAM" id="SSF48317">
    <property type="entry name" value="Acid phosphatase/Vanadium-dependent haloperoxidase"/>
    <property type="match status" value="1"/>
</dbReference>
<keyword evidence="2 7" id="KW-0812">Transmembrane</keyword>
<evidence type="ECO:0000256" key="5">
    <source>
        <dbReference type="ARBA" id="ARBA00023136"/>
    </source>
</evidence>
<dbReference type="PANTHER" id="PTHR11247">
    <property type="entry name" value="PALMITOYL-PROTEIN THIOESTERASE/DOLICHYLDIPHOSPHATASE 1"/>
    <property type="match status" value="1"/>
</dbReference>
<feature type="transmembrane region" description="Helical" evidence="7">
    <location>
        <begin position="326"/>
        <end position="344"/>
    </location>
</feature>
<feature type="transmembrane region" description="Helical" evidence="7">
    <location>
        <begin position="299"/>
        <end position="317"/>
    </location>
</feature>
<dbReference type="GO" id="GO:0006487">
    <property type="term" value="P:protein N-linked glycosylation"/>
    <property type="evidence" value="ECO:0007669"/>
    <property type="project" value="TreeGrafter"/>
</dbReference>
<feature type="region of interest" description="Disordered" evidence="6">
    <location>
        <begin position="165"/>
        <end position="192"/>
    </location>
</feature>
<evidence type="ECO:0000256" key="2">
    <source>
        <dbReference type="ARBA" id="ARBA00022692"/>
    </source>
</evidence>
<evidence type="ECO:0000259" key="8">
    <source>
        <dbReference type="SMART" id="SM00014"/>
    </source>
</evidence>
<dbReference type="PANTHER" id="PTHR11247:SF1">
    <property type="entry name" value="DOLICHYLDIPHOSPHATASE 1"/>
    <property type="match status" value="1"/>
</dbReference>
<evidence type="ECO:0000313" key="10">
    <source>
        <dbReference type="Proteomes" id="UP000734854"/>
    </source>
</evidence>
<keyword evidence="5 7" id="KW-0472">Membrane</keyword>
<evidence type="ECO:0000313" key="9">
    <source>
        <dbReference type="EMBL" id="KAG6535742.1"/>
    </source>
</evidence>
<dbReference type="InterPro" id="IPR036938">
    <property type="entry name" value="PAP2/HPO_sf"/>
</dbReference>
<dbReference type="InterPro" id="IPR039667">
    <property type="entry name" value="Dolichyldiphosphatase_PAP2"/>
</dbReference>
<dbReference type="Pfam" id="PF01569">
    <property type="entry name" value="PAP2"/>
    <property type="match status" value="1"/>
</dbReference>
<dbReference type="InterPro" id="IPR000326">
    <property type="entry name" value="PAP2/HPO"/>
</dbReference>
<comment type="caution">
    <text evidence="9">The sequence shown here is derived from an EMBL/GenBank/DDBJ whole genome shotgun (WGS) entry which is preliminary data.</text>
</comment>
<evidence type="ECO:0000256" key="3">
    <source>
        <dbReference type="ARBA" id="ARBA00022801"/>
    </source>
</evidence>
<keyword evidence="4 7" id="KW-1133">Transmembrane helix</keyword>
<keyword evidence="10" id="KW-1185">Reference proteome</keyword>
<evidence type="ECO:0000256" key="4">
    <source>
        <dbReference type="ARBA" id="ARBA00022989"/>
    </source>
</evidence>
<dbReference type="GO" id="GO:0008610">
    <property type="term" value="P:lipid biosynthetic process"/>
    <property type="evidence" value="ECO:0007669"/>
    <property type="project" value="TreeGrafter"/>
</dbReference>
<dbReference type="Proteomes" id="UP000734854">
    <property type="component" value="Unassembled WGS sequence"/>
</dbReference>
<comment type="subcellular location">
    <subcellularLocation>
        <location evidence="1">Membrane</location>
        <topology evidence="1">Multi-pass membrane protein</topology>
    </subcellularLocation>
</comment>
<feature type="transmembrane region" description="Helical" evidence="7">
    <location>
        <begin position="223"/>
        <end position="245"/>
    </location>
</feature>
<keyword evidence="3" id="KW-0378">Hydrolase</keyword>
<dbReference type="SMART" id="SM00014">
    <property type="entry name" value="acidPPc"/>
    <property type="match status" value="1"/>
</dbReference>
<name>A0A8J5M7Y2_ZINOF</name>
<evidence type="ECO:0000256" key="6">
    <source>
        <dbReference type="SAM" id="MobiDB-lite"/>
    </source>
</evidence>
<gene>
    <name evidence="9" type="ORF">ZIOFF_000765</name>
</gene>
<reference evidence="9 10" key="1">
    <citation type="submission" date="2020-08" db="EMBL/GenBank/DDBJ databases">
        <title>Plant Genome Project.</title>
        <authorList>
            <person name="Zhang R.-G."/>
        </authorList>
    </citation>
    <scope>NUCLEOTIDE SEQUENCE [LARGE SCALE GENOMIC DNA]</scope>
    <source>
        <tissue evidence="9">Rhizome</tissue>
    </source>
</reference>
<protein>
    <recommendedName>
        <fullName evidence="8">Phosphatidic acid phosphatase type 2/haloperoxidase domain-containing protein</fullName>
    </recommendedName>
</protein>
<organism evidence="9 10">
    <name type="scientific">Zingiber officinale</name>
    <name type="common">Ginger</name>
    <name type="synonym">Amomum zingiber</name>
    <dbReference type="NCBI Taxonomy" id="94328"/>
    <lineage>
        <taxon>Eukaryota</taxon>
        <taxon>Viridiplantae</taxon>
        <taxon>Streptophyta</taxon>
        <taxon>Embryophyta</taxon>
        <taxon>Tracheophyta</taxon>
        <taxon>Spermatophyta</taxon>
        <taxon>Magnoliopsida</taxon>
        <taxon>Liliopsida</taxon>
        <taxon>Zingiberales</taxon>
        <taxon>Zingiberaceae</taxon>
        <taxon>Zingiber</taxon>
    </lineage>
</organism>
<dbReference type="GO" id="GO:0047874">
    <property type="term" value="F:dolichyldiphosphatase activity"/>
    <property type="evidence" value="ECO:0007669"/>
    <property type="project" value="TreeGrafter"/>
</dbReference>
<proteinExistence type="predicted"/>
<dbReference type="CDD" id="cd03382">
    <property type="entry name" value="PAP2_dolichyldiphosphatase"/>
    <property type="match status" value="1"/>
</dbReference>
<evidence type="ECO:0000256" key="1">
    <source>
        <dbReference type="ARBA" id="ARBA00004141"/>
    </source>
</evidence>
<evidence type="ECO:0000256" key="7">
    <source>
        <dbReference type="SAM" id="Phobius"/>
    </source>
</evidence>
<feature type="transmembrane region" description="Helical" evidence="7">
    <location>
        <begin position="350"/>
        <end position="370"/>
    </location>
</feature>
<dbReference type="Gene3D" id="1.20.144.10">
    <property type="entry name" value="Phosphatidic acid phosphatase type 2/haloperoxidase"/>
    <property type="match status" value="1"/>
</dbReference>
<sequence length="420" mass="46857">MSSYHSGSVSVPESFAAGYEDLVVLVGNQYLHLGEEPLVDGGEELPRPQPNVAEVNPLLQQRQQRAIGVFHEERDVERAGDARLGVLPCRTDVEEAEALCLQGYGRIPRWDGTDGAGADELLLPRCRLLRSDMNDVQWAKRVNWRPTRLSPWNIHRPFGLSQPTTVSISSSPRGGGTIQRASSSCDPPTLPYREMDEGPEVASLKAVTLTHVRYRRGDSLGHFLAWVSLIPVFISLGGFVSHFIFRRELQGVFFSLGLILSQFLNELIKSSIQQSRPSAMCAALEVCDSHGWPSSHSQYMFFFASYFTLLCLLNGAGTSSPRSRRLLALLPWPAAFLTLYSRVYLGYHTVAQVIAGATLGMVLGAVWFWIVNTMLVDYFPAIEESAVGRFFYIKDSSHIPNVLEFEYNNARAFRKKLAKD</sequence>
<accession>A0A8J5M7Y2</accession>
<dbReference type="AlphaFoldDB" id="A0A8J5M7Y2"/>
<dbReference type="GO" id="GO:0005789">
    <property type="term" value="C:endoplasmic reticulum membrane"/>
    <property type="evidence" value="ECO:0007669"/>
    <property type="project" value="TreeGrafter"/>
</dbReference>
<dbReference type="EMBL" id="JACMSC010000001">
    <property type="protein sequence ID" value="KAG6535742.1"/>
    <property type="molecule type" value="Genomic_DNA"/>
</dbReference>